<evidence type="ECO:0000313" key="3">
    <source>
        <dbReference type="Proteomes" id="UP001432222"/>
    </source>
</evidence>
<dbReference type="EMBL" id="CP108110">
    <property type="protein sequence ID" value="WUQ85289.1"/>
    <property type="molecule type" value="Genomic_DNA"/>
</dbReference>
<feature type="region of interest" description="Disordered" evidence="1">
    <location>
        <begin position="1"/>
        <end position="21"/>
    </location>
</feature>
<reference evidence="2" key="1">
    <citation type="submission" date="2022-10" db="EMBL/GenBank/DDBJ databases">
        <title>The complete genomes of actinobacterial strains from the NBC collection.</title>
        <authorList>
            <person name="Joergensen T.S."/>
            <person name="Alvarez Arevalo M."/>
            <person name="Sterndorff E.B."/>
            <person name="Faurdal D."/>
            <person name="Vuksanovic O."/>
            <person name="Mourched A.-S."/>
            <person name="Charusanti P."/>
            <person name="Shaw S."/>
            <person name="Blin K."/>
            <person name="Weber T."/>
        </authorList>
    </citation>
    <scope>NUCLEOTIDE SEQUENCE</scope>
    <source>
        <strain evidence="2">NBC_00222</strain>
    </source>
</reference>
<accession>A0ABZ1U5J9</accession>
<organism evidence="2 3">
    <name type="scientific">Kitasatospora purpeofusca</name>
    <dbReference type="NCBI Taxonomy" id="67352"/>
    <lineage>
        <taxon>Bacteria</taxon>
        <taxon>Bacillati</taxon>
        <taxon>Actinomycetota</taxon>
        <taxon>Actinomycetes</taxon>
        <taxon>Kitasatosporales</taxon>
        <taxon>Streptomycetaceae</taxon>
        <taxon>Kitasatospora</taxon>
    </lineage>
</organism>
<evidence type="ECO:0000313" key="2">
    <source>
        <dbReference type="EMBL" id="WUQ85289.1"/>
    </source>
</evidence>
<proteinExistence type="predicted"/>
<sequence length="404" mass="42712">MVFDPHSAQDGRPTGPSDSQQSALLGAVAALEAAVAGLAEDPDGGGERFDAALRRLGGLLGPAGEPESAAVGPRLAALLPDTPLFPRAHLAMMVGACVERGADPVACADGVLAGLREALSGALLLIERWAETGADAAGSAESSAAGNAEGDDGDEDEDALPDPDREDPGRAHARITEPGRTDGWHAHRAVAGWWTLQLWQQAAFALCTHAAVRRAARDSGVGGVLTELIDRYRERSGRHDLKGLRHLAATLDDEPLLVLHRASGTGYLLRMDGLTDNFQLHTLLIEVLVGGGHLPGTRPDPEVVALSRTRWLDGRRFIATGAFNLVAPDGGWIWNEGMPEDIPVVDGVRTLVLDPQPYERSWAAGRFVEQVPGDLRLERVLEPAEAAARLAAAAPALPFEQAVR</sequence>
<protein>
    <submittedName>
        <fullName evidence="2">Uncharacterized protein</fullName>
    </submittedName>
</protein>
<feature type="compositionally biased region" description="Acidic residues" evidence="1">
    <location>
        <begin position="149"/>
        <end position="161"/>
    </location>
</feature>
<feature type="region of interest" description="Disordered" evidence="1">
    <location>
        <begin position="136"/>
        <end position="179"/>
    </location>
</feature>
<feature type="compositionally biased region" description="Basic and acidic residues" evidence="1">
    <location>
        <begin position="162"/>
        <end position="179"/>
    </location>
</feature>
<keyword evidence="3" id="KW-1185">Reference proteome</keyword>
<gene>
    <name evidence="2" type="ORF">OHA16_21400</name>
</gene>
<evidence type="ECO:0000256" key="1">
    <source>
        <dbReference type="SAM" id="MobiDB-lite"/>
    </source>
</evidence>
<name>A0ABZ1U5J9_9ACTN</name>
<dbReference type="RefSeq" id="WP_328956069.1">
    <property type="nucleotide sequence ID" value="NZ_CP108110.1"/>
</dbReference>
<dbReference type="Proteomes" id="UP001432222">
    <property type="component" value="Chromosome"/>
</dbReference>
<feature type="compositionally biased region" description="Low complexity" evidence="1">
    <location>
        <begin position="136"/>
        <end position="148"/>
    </location>
</feature>